<dbReference type="EMBL" id="NEXE01000023">
    <property type="protein sequence ID" value="PSN91555.1"/>
    <property type="molecule type" value="Genomic_DNA"/>
</dbReference>
<reference evidence="2 3" key="1">
    <citation type="submission" date="2017-04" db="EMBL/GenBank/DDBJ databases">
        <title>Novel microbial lineages endemic to geothermal iron-oxide mats fill important gaps in the evolutionary history of Archaea.</title>
        <authorList>
            <person name="Jay Z.J."/>
            <person name="Beam J.P."/>
            <person name="Dlakic M."/>
            <person name="Rusch D.B."/>
            <person name="Kozubal M.A."/>
            <person name="Inskeep W.P."/>
        </authorList>
    </citation>
    <scope>NUCLEOTIDE SEQUENCE [LARGE SCALE GENOMIC DNA]</scope>
    <source>
        <strain evidence="2">OSP_D</strain>
    </source>
</reference>
<gene>
    <name evidence="2" type="ORF">B9Q03_03980</name>
</gene>
<protein>
    <submittedName>
        <fullName evidence="2">Uncharacterized protein</fullName>
    </submittedName>
</protein>
<name>A0A2R6AYV5_9ARCH</name>
<comment type="caution">
    <text evidence="2">The sequence shown here is derived from an EMBL/GenBank/DDBJ whole genome shotgun (WGS) entry which is preliminary data.</text>
</comment>
<organism evidence="2 3">
    <name type="scientific">Candidatus Marsarchaeota G2 archaeon OSP_D</name>
    <dbReference type="NCBI Taxonomy" id="1978157"/>
    <lineage>
        <taxon>Archaea</taxon>
        <taxon>Candidatus Marsarchaeota</taxon>
        <taxon>Candidatus Marsarchaeota group 2</taxon>
    </lineage>
</organism>
<proteinExistence type="predicted"/>
<feature type="transmembrane region" description="Helical" evidence="1">
    <location>
        <begin position="31"/>
        <end position="53"/>
    </location>
</feature>
<keyword evidence="1" id="KW-0812">Transmembrane</keyword>
<sequence length="62" mass="7283">MSQIALCDIFIQILCLIDVIFDKISGEYITIYVRLVFGRIKSVFSVIVVYCFIDRFKTYSVY</sequence>
<accession>A0A2R6AYV5</accession>
<keyword evidence="1" id="KW-0472">Membrane</keyword>
<keyword evidence="1" id="KW-1133">Transmembrane helix</keyword>
<dbReference type="Proteomes" id="UP000240322">
    <property type="component" value="Unassembled WGS sequence"/>
</dbReference>
<evidence type="ECO:0000313" key="3">
    <source>
        <dbReference type="Proteomes" id="UP000240322"/>
    </source>
</evidence>
<evidence type="ECO:0000256" key="1">
    <source>
        <dbReference type="SAM" id="Phobius"/>
    </source>
</evidence>
<evidence type="ECO:0000313" key="2">
    <source>
        <dbReference type="EMBL" id="PSN91555.1"/>
    </source>
</evidence>
<dbReference type="AlphaFoldDB" id="A0A2R6AYV5"/>